<evidence type="ECO:0000313" key="3">
    <source>
        <dbReference type="Proteomes" id="UP000694422"/>
    </source>
</evidence>
<proteinExistence type="predicted"/>
<keyword evidence="1" id="KW-0812">Transmembrane</keyword>
<dbReference type="Ensembl" id="ENSSDAT00000030530.1">
    <property type="protein sequence ID" value="ENSSDAP00000026701.1"/>
    <property type="gene ID" value="ENSSDAG00000024228.1"/>
</dbReference>
<dbReference type="Proteomes" id="UP000694422">
    <property type="component" value="Unplaced"/>
</dbReference>
<dbReference type="AlphaFoldDB" id="A0A8C9UW27"/>
<reference evidence="2" key="1">
    <citation type="submission" date="2025-08" db="UniProtKB">
        <authorList>
            <consortium name="Ensembl"/>
        </authorList>
    </citation>
    <scope>IDENTIFICATION</scope>
</reference>
<keyword evidence="3" id="KW-1185">Reference proteome</keyword>
<sequence length="101" mass="11330">VVNKTIGAPPSPSNFFLSNGGDFKCHNQGVVGCIFVCGFMFLFSFWTQFHITKFFIYTWEKTRPYVKTLLMPKCLLLPASPQDLLRGNSCTSSELFSTSSC</sequence>
<keyword evidence="1" id="KW-0472">Membrane</keyword>
<evidence type="ECO:0000313" key="2">
    <source>
        <dbReference type="Ensembl" id="ENSSDAP00000026701.1"/>
    </source>
</evidence>
<organism evidence="2 3">
    <name type="scientific">Spermophilus dauricus</name>
    <name type="common">Daurian ground squirrel</name>
    <dbReference type="NCBI Taxonomy" id="99837"/>
    <lineage>
        <taxon>Eukaryota</taxon>
        <taxon>Metazoa</taxon>
        <taxon>Chordata</taxon>
        <taxon>Craniata</taxon>
        <taxon>Vertebrata</taxon>
        <taxon>Euteleostomi</taxon>
        <taxon>Mammalia</taxon>
        <taxon>Eutheria</taxon>
        <taxon>Euarchontoglires</taxon>
        <taxon>Glires</taxon>
        <taxon>Rodentia</taxon>
        <taxon>Sciuromorpha</taxon>
        <taxon>Sciuridae</taxon>
        <taxon>Xerinae</taxon>
        <taxon>Marmotini</taxon>
        <taxon>Spermophilus</taxon>
    </lineage>
</organism>
<evidence type="ECO:0000256" key="1">
    <source>
        <dbReference type="SAM" id="Phobius"/>
    </source>
</evidence>
<keyword evidence="1" id="KW-1133">Transmembrane helix</keyword>
<protein>
    <submittedName>
        <fullName evidence="2">Uncharacterized protein</fullName>
    </submittedName>
</protein>
<feature type="transmembrane region" description="Helical" evidence="1">
    <location>
        <begin position="29"/>
        <end position="47"/>
    </location>
</feature>
<reference evidence="2" key="2">
    <citation type="submission" date="2025-09" db="UniProtKB">
        <authorList>
            <consortium name="Ensembl"/>
        </authorList>
    </citation>
    <scope>IDENTIFICATION</scope>
</reference>
<name>A0A8C9UW27_SPEDA</name>
<accession>A0A8C9UW27</accession>